<feature type="region of interest" description="Disordered" evidence="1">
    <location>
        <begin position="1"/>
        <end position="25"/>
    </location>
</feature>
<evidence type="ECO:0000256" key="1">
    <source>
        <dbReference type="SAM" id="MobiDB-lite"/>
    </source>
</evidence>
<sequence>MASSLTLHQSTASQNRNPSTNPDPTHFFFFTTFTSEIRKREIASHDLSPSS</sequence>
<keyword evidence="3" id="KW-1185">Reference proteome</keyword>
<reference evidence="2" key="1">
    <citation type="submission" date="2020-02" db="EMBL/GenBank/DDBJ databases">
        <authorList>
            <person name="Palmer J.M."/>
        </authorList>
    </citation>
    <scope>NUCLEOTIDE SEQUENCE</scope>
    <source>
        <strain evidence="2">EPUS1.4</strain>
        <tissue evidence="2">Thallus</tissue>
    </source>
</reference>
<evidence type="ECO:0000313" key="3">
    <source>
        <dbReference type="Proteomes" id="UP000606974"/>
    </source>
</evidence>
<accession>A0A8H7AR34</accession>
<proteinExistence type="predicted"/>
<comment type="caution">
    <text evidence="2">The sequence shown here is derived from an EMBL/GenBank/DDBJ whole genome shotgun (WGS) entry which is preliminary data.</text>
</comment>
<name>A0A8H7AR34_9EURO</name>
<protein>
    <submittedName>
        <fullName evidence="2">Uncharacterized protein</fullName>
    </submittedName>
</protein>
<feature type="compositionally biased region" description="Polar residues" evidence="1">
    <location>
        <begin position="1"/>
        <end position="23"/>
    </location>
</feature>
<evidence type="ECO:0000313" key="2">
    <source>
        <dbReference type="EMBL" id="KAF7512687.1"/>
    </source>
</evidence>
<dbReference type="Proteomes" id="UP000606974">
    <property type="component" value="Unassembled WGS sequence"/>
</dbReference>
<dbReference type="EMBL" id="JAACFV010000010">
    <property type="protein sequence ID" value="KAF7512687.1"/>
    <property type="molecule type" value="Genomic_DNA"/>
</dbReference>
<gene>
    <name evidence="2" type="ORF">GJ744_000254</name>
</gene>
<dbReference type="AlphaFoldDB" id="A0A8H7AR34"/>
<organism evidence="2 3">
    <name type="scientific">Endocarpon pusillum</name>
    <dbReference type="NCBI Taxonomy" id="364733"/>
    <lineage>
        <taxon>Eukaryota</taxon>
        <taxon>Fungi</taxon>
        <taxon>Dikarya</taxon>
        <taxon>Ascomycota</taxon>
        <taxon>Pezizomycotina</taxon>
        <taxon>Eurotiomycetes</taxon>
        <taxon>Chaetothyriomycetidae</taxon>
        <taxon>Verrucariales</taxon>
        <taxon>Verrucariaceae</taxon>
        <taxon>Endocarpon</taxon>
    </lineage>
</organism>